<keyword evidence="2" id="KW-1185">Reference proteome</keyword>
<evidence type="ECO:0000313" key="2">
    <source>
        <dbReference type="Proteomes" id="UP000266234"/>
    </source>
</evidence>
<dbReference type="AlphaFoldDB" id="A0A395S2H9"/>
<dbReference type="EMBL" id="PXOG01000219">
    <property type="protein sequence ID" value="RGP66616.1"/>
    <property type="molecule type" value="Genomic_DNA"/>
</dbReference>
<dbReference type="STRING" id="694270.A0A395S2H9"/>
<gene>
    <name evidence="1" type="ORF">FLONG3_8812</name>
</gene>
<dbReference type="Proteomes" id="UP000266234">
    <property type="component" value="Unassembled WGS sequence"/>
</dbReference>
<sequence>MAIYNRLGSYDEQQKAIRGECVPRTLDCSVALAALIQGTRLHYDFANTEAVICHSRLNDEVARARNARLIVSNEIPDSMDEESEQQPYCIWYPDLATEETCRTLFSKYPNMRYQIGRACAAAGYYTLYKELSLLPDVSIAEEARESRTEGGRQIYNDIMNAEFPYAVIDDSQRQIAIDFDTVLAEHPAYLNGDTEVRWRPN</sequence>
<reference evidence="1 2" key="1">
    <citation type="journal article" date="2018" name="PLoS Pathog.">
        <title>Evolution of structural diversity of trichothecenes, a family of toxins produced by plant pathogenic and entomopathogenic fungi.</title>
        <authorList>
            <person name="Proctor R.H."/>
            <person name="McCormick S.P."/>
            <person name="Kim H.S."/>
            <person name="Cardoza R.E."/>
            <person name="Stanley A.M."/>
            <person name="Lindo L."/>
            <person name="Kelly A."/>
            <person name="Brown D.W."/>
            <person name="Lee T."/>
            <person name="Vaughan M.M."/>
            <person name="Alexander N.J."/>
            <person name="Busman M."/>
            <person name="Gutierrez S."/>
        </authorList>
    </citation>
    <scope>NUCLEOTIDE SEQUENCE [LARGE SCALE GENOMIC DNA]</scope>
    <source>
        <strain evidence="1 2">NRRL 20695</strain>
    </source>
</reference>
<protein>
    <submittedName>
        <fullName evidence="1">Uncharacterized protein</fullName>
    </submittedName>
</protein>
<accession>A0A395S2H9</accession>
<comment type="caution">
    <text evidence="1">The sequence shown here is derived from an EMBL/GenBank/DDBJ whole genome shotgun (WGS) entry which is preliminary data.</text>
</comment>
<proteinExistence type="predicted"/>
<name>A0A395S2H9_9HYPO</name>
<organism evidence="1 2">
    <name type="scientific">Fusarium longipes</name>
    <dbReference type="NCBI Taxonomy" id="694270"/>
    <lineage>
        <taxon>Eukaryota</taxon>
        <taxon>Fungi</taxon>
        <taxon>Dikarya</taxon>
        <taxon>Ascomycota</taxon>
        <taxon>Pezizomycotina</taxon>
        <taxon>Sordariomycetes</taxon>
        <taxon>Hypocreomycetidae</taxon>
        <taxon>Hypocreales</taxon>
        <taxon>Nectriaceae</taxon>
        <taxon>Fusarium</taxon>
    </lineage>
</organism>
<dbReference type="OrthoDB" id="4360026at2759"/>
<evidence type="ECO:0000313" key="1">
    <source>
        <dbReference type="EMBL" id="RGP66616.1"/>
    </source>
</evidence>